<dbReference type="SUPFAM" id="SSF53098">
    <property type="entry name" value="Ribonuclease H-like"/>
    <property type="match status" value="1"/>
</dbReference>
<dbReference type="PROSITE" id="PS50994">
    <property type="entry name" value="INTEGRASE"/>
    <property type="match status" value="1"/>
</dbReference>
<comment type="caution">
    <text evidence="3">The sequence shown here is derived from an EMBL/GenBank/DDBJ whole genome shotgun (WGS) entry which is preliminary data.</text>
</comment>
<dbReference type="GO" id="GO:0003676">
    <property type="term" value="F:nucleic acid binding"/>
    <property type="evidence" value="ECO:0007669"/>
    <property type="project" value="InterPro"/>
</dbReference>
<dbReference type="GO" id="GO:0004803">
    <property type="term" value="F:transposase activity"/>
    <property type="evidence" value="ECO:0007669"/>
    <property type="project" value="TreeGrafter"/>
</dbReference>
<evidence type="ECO:0000259" key="2">
    <source>
        <dbReference type="PROSITE" id="PS50994"/>
    </source>
</evidence>
<dbReference type="PANTHER" id="PTHR10948:SF23">
    <property type="entry name" value="TRANSPOSASE INSI FOR INSERTION SEQUENCE ELEMENT IS30A-RELATED"/>
    <property type="match status" value="1"/>
</dbReference>
<keyword evidence="1" id="KW-0233">DNA recombination</keyword>
<dbReference type="GO" id="GO:0005829">
    <property type="term" value="C:cytosol"/>
    <property type="evidence" value="ECO:0007669"/>
    <property type="project" value="TreeGrafter"/>
</dbReference>
<dbReference type="GO" id="GO:0032196">
    <property type="term" value="P:transposition"/>
    <property type="evidence" value="ECO:0007669"/>
    <property type="project" value="TreeGrafter"/>
</dbReference>
<gene>
    <name evidence="3" type="ORF">SDC9_76427</name>
</gene>
<dbReference type="InterPro" id="IPR051917">
    <property type="entry name" value="Transposase-Integrase"/>
</dbReference>
<dbReference type="Gene3D" id="3.30.420.10">
    <property type="entry name" value="Ribonuclease H-like superfamily/Ribonuclease H"/>
    <property type="match status" value="1"/>
</dbReference>
<evidence type="ECO:0000313" key="3">
    <source>
        <dbReference type="EMBL" id="MPM29886.1"/>
    </source>
</evidence>
<sequence length="432" mass="49541">MHSQKHMDIQMRRTIEAELAKKTSFKGIAFIIGKDCTTISKEIRLRRLFEQTGASGKGFNDCQRAFQRQCDLRCVCERCFSRKRLCWSCGKCTAVCTLYQKKHCDKLRKPPYVCNACTNRHNCILEKAFYRAVPAQQQYETLLAESRSGVALTEQERQHLDQLISPLLRKGQSLHHICINHADELMKSQRTLYSYVNQGLFSARNLDMPRTVRMRPRKAKPKALKVDKTCRIGRTYQQFQAFCQANPDIPARQLDSVEGVRGSAVLLTIHFVQQAFQLAFLRPSNDSQSVIDIFNNLFLALGPNVFMDVFPLLLADNGSEFSNPKAIEFDPLGNRRTQLFYCNPSAPYEKPNCENNHEMIRRCIPKGVDIGQYSQTQILLMMSHINSYARKSLGNKSPYDVFAFQYGEDTLKKFGLRKVPPDEILLSPALFK</sequence>
<evidence type="ECO:0000256" key="1">
    <source>
        <dbReference type="ARBA" id="ARBA00023172"/>
    </source>
</evidence>
<dbReference type="EMBL" id="VSSQ01005632">
    <property type="protein sequence ID" value="MPM29886.1"/>
    <property type="molecule type" value="Genomic_DNA"/>
</dbReference>
<protein>
    <submittedName>
        <fullName evidence="3">IS30 family transposase ISSmi1</fullName>
    </submittedName>
</protein>
<feature type="domain" description="Integrase catalytic" evidence="2">
    <location>
        <begin position="243"/>
        <end position="406"/>
    </location>
</feature>
<proteinExistence type="predicted"/>
<dbReference type="GO" id="GO:0015074">
    <property type="term" value="P:DNA integration"/>
    <property type="evidence" value="ECO:0007669"/>
    <property type="project" value="InterPro"/>
</dbReference>
<dbReference type="InterPro" id="IPR001584">
    <property type="entry name" value="Integrase_cat-core"/>
</dbReference>
<dbReference type="InterPro" id="IPR012337">
    <property type="entry name" value="RNaseH-like_sf"/>
</dbReference>
<dbReference type="InterPro" id="IPR025246">
    <property type="entry name" value="IS30-like_HTH"/>
</dbReference>
<dbReference type="PANTHER" id="PTHR10948">
    <property type="entry name" value="TRANSPOSASE"/>
    <property type="match status" value="1"/>
</dbReference>
<dbReference type="InterPro" id="IPR036397">
    <property type="entry name" value="RNaseH_sf"/>
</dbReference>
<dbReference type="InterPro" id="IPR053392">
    <property type="entry name" value="Transposase_IS30-like"/>
</dbReference>
<accession>A0A644YN01</accession>
<dbReference type="AlphaFoldDB" id="A0A644YN01"/>
<reference evidence="3" key="1">
    <citation type="submission" date="2019-08" db="EMBL/GenBank/DDBJ databases">
        <authorList>
            <person name="Kucharzyk K."/>
            <person name="Murdoch R.W."/>
            <person name="Higgins S."/>
            <person name="Loffler F."/>
        </authorList>
    </citation>
    <scope>NUCLEOTIDE SEQUENCE</scope>
</reference>
<dbReference type="NCBIfam" id="NF033563">
    <property type="entry name" value="transpos_IS30"/>
    <property type="match status" value="1"/>
</dbReference>
<name>A0A644YN01_9ZZZZ</name>
<dbReference type="Pfam" id="PF13936">
    <property type="entry name" value="HTH_38"/>
    <property type="match status" value="1"/>
</dbReference>
<dbReference type="GO" id="GO:0006310">
    <property type="term" value="P:DNA recombination"/>
    <property type="evidence" value="ECO:0007669"/>
    <property type="project" value="UniProtKB-KW"/>
</dbReference>
<organism evidence="3">
    <name type="scientific">bioreactor metagenome</name>
    <dbReference type="NCBI Taxonomy" id="1076179"/>
    <lineage>
        <taxon>unclassified sequences</taxon>
        <taxon>metagenomes</taxon>
        <taxon>ecological metagenomes</taxon>
    </lineage>
</organism>